<dbReference type="EMBL" id="CYGV01001227">
    <property type="protein sequence ID" value="CUA71284.1"/>
    <property type="molecule type" value="Genomic_DNA"/>
</dbReference>
<evidence type="ECO:0000313" key="2">
    <source>
        <dbReference type="Proteomes" id="UP000044841"/>
    </source>
</evidence>
<organism evidence="1 2">
    <name type="scientific">Rhizoctonia solani</name>
    <dbReference type="NCBI Taxonomy" id="456999"/>
    <lineage>
        <taxon>Eukaryota</taxon>
        <taxon>Fungi</taxon>
        <taxon>Dikarya</taxon>
        <taxon>Basidiomycota</taxon>
        <taxon>Agaricomycotina</taxon>
        <taxon>Agaricomycetes</taxon>
        <taxon>Cantharellales</taxon>
        <taxon>Ceratobasidiaceae</taxon>
        <taxon>Rhizoctonia</taxon>
    </lineage>
</organism>
<reference evidence="1 2" key="1">
    <citation type="submission" date="2015-07" db="EMBL/GenBank/DDBJ databases">
        <authorList>
            <person name="Noorani M."/>
        </authorList>
    </citation>
    <scope>NUCLEOTIDE SEQUENCE [LARGE SCALE GENOMIC DNA]</scope>
    <source>
        <strain evidence="1">BBA 69670</strain>
    </source>
</reference>
<gene>
    <name evidence="1" type="ORF">RSOLAG22IIIB_09457</name>
</gene>
<keyword evidence="2" id="KW-1185">Reference proteome</keyword>
<dbReference type="SUPFAM" id="SSF52047">
    <property type="entry name" value="RNI-like"/>
    <property type="match status" value="1"/>
</dbReference>
<accession>A0A0K6FYQ8</accession>
<name>A0A0K6FYQ8_9AGAM</name>
<sequence>MAARLPIELLDIVAHNATIKTQANLSAVSRGAYSVSIRALYASIPHMNTTRTFHCLSTLSTNPQVARLVRSFSLRLSSSRVVRDDPGLLARGLGNMTSLTSLSLQLGVFATSSVLSSMRCRLIKLVCVLSSDDTYPIANFLSTQPAIEELYIVCAPDGLTNLRPEALPGLRDLAAPLRLLPKLLSSRISQISRLSVLGTMADVDELLQLGVALETDKPPESMELVIGVDITAFLMTTDILAHGLGLLGLRAPFLNLLRLEIHRGHIRQDGLQRIFLDALPKLPKLKTLVVMSQPPYSSAYIREFPQAQPVQAAPSLFSISNTPANEFSTLSPRYLSPQPEYDEARNWPSLVPDALHDKSCHIRILSAWHQVHPKLERVVFPVGAYTYVNKKQRKGE</sequence>
<protein>
    <recommendedName>
        <fullName evidence="3">F-box domain-containing protein</fullName>
    </recommendedName>
</protein>
<evidence type="ECO:0008006" key="3">
    <source>
        <dbReference type="Google" id="ProtNLM"/>
    </source>
</evidence>
<proteinExistence type="predicted"/>
<evidence type="ECO:0000313" key="1">
    <source>
        <dbReference type="EMBL" id="CUA71284.1"/>
    </source>
</evidence>
<dbReference type="Proteomes" id="UP000044841">
    <property type="component" value="Unassembled WGS sequence"/>
</dbReference>
<dbReference type="AlphaFoldDB" id="A0A0K6FYQ8"/>